<gene>
    <name evidence="1" type="ORF">METZ01_LOCUS229153</name>
</gene>
<proteinExistence type="predicted"/>
<protein>
    <submittedName>
        <fullName evidence="1">Uncharacterized protein</fullName>
    </submittedName>
</protein>
<organism evidence="1">
    <name type="scientific">marine metagenome</name>
    <dbReference type="NCBI Taxonomy" id="408172"/>
    <lineage>
        <taxon>unclassified sequences</taxon>
        <taxon>metagenomes</taxon>
        <taxon>ecological metagenomes</taxon>
    </lineage>
</organism>
<dbReference type="AlphaFoldDB" id="A0A382GMU3"/>
<name>A0A382GMU3_9ZZZZ</name>
<feature type="non-terminal residue" evidence="1">
    <location>
        <position position="1"/>
    </location>
</feature>
<evidence type="ECO:0000313" key="1">
    <source>
        <dbReference type="EMBL" id="SVB76299.1"/>
    </source>
</evidence>
<accession>A0A382GMU3</accession>
<dbReference type="EMBL" id="UINC01056362">
    <property type="protein sequence ID" value="SVB76299.1"/>
    <property type="molecule type" value="Genomic_DNA"/>
</dbReference>
<reference evidence="1" key="1">
    <citation type="submission" date="2018-05" db="EMBL/GenBank/DDBJ databases">
        <authorList>
            <person name="Lanie J.A."/>
            <person name="Ng W.-L."/>
            <person name="Kazmierczak K.M."/>
            <person name="Andrzejewski T.M."/>
            <person name="Davidsen T.M."/>
            <person name="Wayne K.J."/>
            <person name="Tettelin H."/>
            <person name="Glass J.I."/>
            <person name="Rusch D."/>
            <person name="Podicherti R."/>
            <person name="Tsui H.-C.T."/>
            <person name="Winkler M.E."/>
        </authorList>
    </citation>
    <scope>NUCLEOTIDE SEQUENCE</scope>
</reference>
<sequence>VTNYQAGISNLLDRCIRIKPQQRLLIIGEPDRTGYYEDGICELIAKQAKGNKADVTVIKPSMVSGPDDIDPSVSQAIRQADHTLFLSRLGDQMRFTEVHGTGSKTICYTLEQELLGTAFATVPWDLFKQIHDRLLARITDAQSYRITCPLGTQLSGRIKATAEQPADTAITEFTVEPFPVLIYPPLQCTELNGQLVLDRYLASTSINDIDNNHLKLERPVIARIEQSRIVDFEGDANTVASVKTQYHRVGELAGGDPFVVNSWHTGIYPKTFYSRPIDDDVQRWSDLAFGNPRYTHFHTCGDNPGNIATAMFDATISFDDQLFWEAGRFVFLDQPEQQELLAQYPDHPDAFSMRWDIGI</sequence>